<keyword evidence="7" id="KW-0808">Transferase</keyword>
<evidence type="ECO:0000256" key="3">
    <source>
        <dbReference type="ARBA" id="ARBA00023015"/>
    </source>
</evidence>
<dbReference type="SMART" id="SM00345">
    <property type="entry name" value="HTH_GNTR"/>
    <property type="match status" value="1"/>
</dbReference>
<dbReference type="OrthoDB" id="9802328at2"/>
<dbReference type="Proteomes" id="UP000190367">
    <property type="component" value="Unassembled WGS sequence"/>
</dbReference>
<protein>
    <submittedName>
        <fullName evidence="7">DNA-binding transcriptional regulator, MocR family, contains an aminotransferase domain</fullName>
    </submittedName>
</protein>
<dbReference type="AlphaFoldDB" id="A0A1T4TTA2"/>
<evidence type="ECO:0000256" key="1">
    <source>
        <dbReference type="ARBA" id="ARBA00005384"/>
    </source>
</evidence>
<dbReference type="GO" id="GO:0008483">
    <property type="term" value="F:transaminase activity"/>
    <property type="evidence" value="ECO:0007669"/>
    <property type="project" value="UniProtKB-KW"/>
</dbReference>
<dbReference type="RefSeq" id="WP_143313199.1">
    <property type="nucleotide sequence ID" value="NZ_FUWZ01000006.1"/>
</dbReference>
<dbReference type="CDD" id="cd00609">
    <property type="entry name" value="AAT_like"/>
    <property type="match status" value="1"/>
</dbReference>
<dbReference type="InterPro" id="IPR015421">
    <property type="entry name" value="PyrdxlP-dep_Trfase_major"/>
</dbReference>
<dbReference type="InterPro" id="IPR051446">
    <property type="entry name" value="HTH_trans_reg/aminotransferase"/>
</dbReference>
<organism evidence="7 8">
    <name type="scientific">Chitinophaga eiseniae</name>
    <dbReference type="NCBI Taxonomy" id="634771"/>
    <lineage>
        <taxon>Bacteria</taxon>
        <taxon>Pseudomonadati</taxon>
        <taxon>Bacteroidota</taxon>
        <taxon>Chitinophagia</taxon>
        <taxon>Chitinophagales</taxon>
        <taxon>Chitinophagaceae</taxon>
        <taxon>Chitinophaga</taxon>
    </lineage>
</organism>
<dbReference type="SUPFAM" id="SSF53383">
    <property type="entry name" value="PLP-dependent transferases"/>
    <property type="match status" value="1"/>
</dbReference>
<dbReference type="EMBL" id="FUWZ01000006">
    <property type="protein sequence ID" value="SKA43561.1"/>
    <property type="molecule type" value="Genomic_DNA"/>
</dbReference>
<dbReference type="InterPro" id="IPR036388">
    <property type="entry name" value="WH-like_DNA-bd_sf"/>
</dbReference>
<evidence type="ECO:0000256" key="5">
    <source>
        <dbReference type="ARBA" id="ARBA00023163"/>
    </source>
</evidence>
<keyword evidence="7" id="KW-0032">Aminotransferase</keyword>
<comment type="similarity">
    <text evidence="1">In the C-terminal section; belongs to the class-I pyridoxal-phosphate-dependent aminotransferase family.</text>
</comment>
<dbReference type="SUPFAM" id="SSF46785">
    <property type="entry name" value="Winged helix' DNA-binding domain"/>
    <property type="match status" value="1"/>
</dbReference>
<evidence type="ECO:0000313" key="8">
    <source>
        <dbReference type="Proteomes" id="UP000190367"/>
    </source>
</evidence>
<dbReference type="Gene3D" id="1.10.10.10">
    <property type="entry name" value="Winged helix-like DNA-binding domain superfamily/Winged helix DNA-binding domain"/>
    <property type="match status" value="1"/>
</dbReference>
<dbReference type="GO" id="GO:0003700">
    <property type="term" value="F:DNA-binding transcription factor activity"/>
    <property type="evidence" value="ECO:0007669"/>
    <property type="project" value="InterPro"/>
</dbReference>
<dbReference type="InterPro" id="IPR036390">
    <property type="entry name" value="WH_DNA-bd_sf"/>
</dbReference>
<evidence type="ECO:0000259" key="6">
    <source>
        <dbReference type="PROSITE" id="PS50949"/>
    </source>
</evidence>
<proteinExistence type="inferred from homology"/>
<dbReference type="GO" id="GO:0030170">
    <property type="term" value="F:pyridoxal phosphate binding"/>
    <property type="evidence" value="ECO:0007669"/>
    <property type="project" value="InterPro"/>
</dbReference>
<keyword evidence="2" id="KW-0663">Pyridoxal phosphate</keyword>
<dbReference type="PANTHER" id="PTHR46577:SF2">
    <property type="entry name" value="TRANSCRIPTIONAL REGULATORY PROTEIN"/>
    <property type="match status" value="1"/>
</dbReference>
<dbReference type="Pfam" id="PF00392">
    <property type="entry name" value="GntR"/>
    <property type="match status" value="1"/>
</dbReference>
<dbReference type="Gene3D" id="3.40.640.10">
    <property type="entry name" value="Type I PLP-dependent aspartate aminotransferase-like (Major domain)"/>
    <property type="match status" value="1"/>
</dbReference>
<keyword evidence="4 7" id="KW-0238">DNA-binding</keyword>
<dbReference type="Pfam" id="PF00155">
    <property type="entry name" value="Aminotran_1_2"/>
    <property type="match status" value="1"/>
</dbReference>
<evidence type="ECO:0000256" key="2">
    <source>
        <dbReference type="ARBA" id="ARBA00022898"/>
    </source>
</evidence>
<dbReference type="STRING" id="634771.SAMN04488128_106216"/>
<dbReference type="InterPro" id="IPR015424">
    <property type="entry name" value="PyrdxlP-dep_Trfase"/>
</dbReference>
<sequence>MGIKTYRHEIFTRDIEKNIREGLWQPGYKLPSVRALKEKYGASISTIQRGYEDLLMRGLVESLPRSGYFVSRQPAVAKAEKISRQPVVRDAVFQQGLTHTTAQPGNRHTLSAFNVAAPGDLMIPQKLLLRTLQQVVRAEGAGLLRYYPASGSPVLKQQIIQRAAGYGARFREEELLITDGALQSLYIALSTVCVPGDIVAVESPCVFSVLEVLAVLRLRVVEIPVTRDGFDVDVLRKVAVRTKVRAIVLTPHFHNPTGSSMPLPQQQALVALAQQYDIPVIENDIYGDLHFSGARPSPLKSLDDSGLVMTYSSYAKTLAPGIRLGWLSAGRYLSRAEQIRFALGSSVSPVFQETVTQLLRTNSYDRHLRSFRTQLAKNAWLTLHLVSSSFPEGTSMIRPAGGYNCWIQLPLRTDMGAFYQACERIGVRFTPGNVFSFSGSFSHCFRLVFADTYTTARKRALKKAGAALL</sequence>
<dbReference type="PROSITE" id="PS50949">
    <property type="entry name" value="HTH_GNTR"/>
    <property type="match status" value="1"/>
</dbReference>
<evidence type="ECO:0000313" key="7">
    <source>
        <dbReference type="EMBL" id="SKA43561.1"/>
    </source>
</evidence>
<dbReference type="Gene3D" id="3.90.1150.10">
    <property type="entry name" value="Aspartate Aminotransferase, domain 1"/>
    <property type="match status" value="1"/>
</dbReference>
<dbReference type="InterPro" id="IPR004839">
    <property type="entry name" value="Aminotransferase_I/II_large"/>
</dbReference>
<keyword evidence="5" id="KW-0804">Transcription</keyword>
<dbReference type="InterPro" id="IPR015422">
    <property type="entry name" value="PyrdxlP-dep_Trfase_small"/>
</dbReference>
<dbReference type="GO" id="GO:0003677">
    <property type="term" value="F:DNA binding"/>
    <property type="evidence" value="ECO:0007669"/>
    <property type="project" value="UniProtKB-KW"/>
</dbReference>
<name>A0A1T4TTA2_9BACT</name>
<reference evidence="8" key="1">
    <citation type="submission" date="2017-02" db="EMBL/GenBank/DDBJ databases">
        <authorList>
            <person name="Varghese N."/>
            <person name="Submissions S."/>
        </authorList>
    </citation>
    <scope>NUCLEOTIDE SEQUENCE [LARGE SCALE GENOMIC DNA]</scope>
    <source>
        <strain evidence="8">DSM 22224</strain>
    </source>
</reference>
<dbReference type="PANTHER" id="PTHR46577">
    <property type="entry name" value="HTH-TYPE TRANSCRIPTIONAL REGULATORY PROTEIN GABR"/>
    <property type="match status" value="1"/>
</dbReference>
<keyword evidence="8" id="KW-1185">Reference proteome</keyword>
<keyword evidence="3" id="KW-0805">Transcription regulation</keyword>
<evidence type="ECO:0000256" key="4">
    <source>
        <dbReference type="ARBA" id="ARBA00023125"/>
    </source>
</evidence>
<dbReference type="CDD" id="cd07377">
    <property type="entry name" value="WHTH_GntR"/>
    <property type="match status" value="1"/>
</dbReference>
<dbReference type="InterPro" id="IPR000524">
    <property type="entry name" value="Tscrpt_reg_HTH_GntR"/>
</dbReference>
<feature type="domain" description="HTH gntR-type" evidence="6">
    <location>
        <begin position="5"/>
        <end position="73"/>
    </location>
</feature>
<gene>
    <name evidence="7" type="ORF">SAMN04488128_106216</name>
</gene>
<accession>A0A1T4TTA2</accession>